<dbReference type="AlphaFoldDB" id="A0A132F8X7"/>
<dbReference type="SUPFAM" id="SSF63825">
    <property type="entry name" value="YWTD domain"/>
    <property type="match status" value="1"/>
</dbReference>
<protein>
    <recommendedName>
        <fullName evidence="2">Conserved hypothetical protein CHP03032 domain-containing protein</fullName>
    </recommendedName>
</protein>
<feature type="domain" description="Conserved hypothetical protein CHP03032" evidence="2">
    <location>
        <begin position="46"/>
        <end position="358"/>
    </location>
</feature>
<evidence type="ECO:0000259" key="2">
    <source>
        <dbReference type="Pfam" id="PF16261"/>
    </source>
</evidence>
<dbReference type="InterPro" id="IPR017481">
    <property type="entry name" value="CHP03032"/>
</dbReference>
<feature type="compositionally biased region" description="Polar residues" evidence="1">
    <location>
        <begin position="1"/>
        <end position="25"/>
    </location>
</feature>
<reference evidence="3 4" key="1">
    <citation type="submission" date="2015-11" db="EMBL/GenBank/DDBJ databases">
        <title>Expanding the genomic diversity of Burkholderia species for the development of highly accurate diagnostics.</title>
        <authorList>
            <person name="Sahl J."/>
            <person name="Keim P."/>
            <person name="Wagner D."/>
        </authorList>
    </citation>
    <scope>NUCLEOTIDE SEQUENCE [LARGE SCALE GENOMIC DNA]</scope>
    <source>
        <strain evidence="3 4">MSMB574WGS</strain>
    </source>
</reference>
<dbReference type="Pfam" id="PF16261">
    <property type="entry name" value="DUF4915"/>
    <property type="match status" value="1"/>
</dbReference>
<dbReference type="Proteomes" id="UP000061512">
    <property type="component" value="Unassembled WGS sequence"/>
</dbReference>
<accession>A0A132F8X7</accession>
<dbReference type="NCBIfam" id="TIGR03032">
    <property type="entry name" value="TIGR03032 family protein"/>
    <property type="match status" value="1"/>
</dbReference>
<feature type="region of interest" description="Disordered" evidence="1">
    <location>
        <begin position="1"/>
        <end position="29"/>
    </location>
</feature>
<evidence type="ECO:0000256" key="1">
    <source>
        <dbReference type="SAM" id="MobiDB-lite"/>
    </source>
</evidence>
<comment type="caution">
    <text evidence="3">The sequence shown here is derived from an EMBL/GenBank/DDBJ whole genome shotgun (WGS) entry which is preliminary data.</text>
</comment>
<gene>
    <name evidence="3" type="ORF">WT57_06520</name>
</gene>
<dbReference type="EMBL" id="LPJX01000001">
    <property type="protein sequence ID" value="KWF72304.1"/>
    <property type="molecule type" value="Genomic_DNA"/>
</dbReference>
<proteinExistence type="predicted"/>
<evidence type="ECO:0000313" key="3">
    <source>
        <dbReference type="EMBL" id="KWF72304.1"/>
    </source>
</evidence>
<organism evidence="3 4">
    <name type="scientific">Burkholderia pseudomultivorans</name>
    <dbReference type="NCBI Taxonomy" id="1207504"/>
    <lineage>
        <taxon>Bacteria</taxon>
        <taxon>Pseudomonadati</taxon>
        <taxon>Pseudomonadota</taxon>
        <taxon>Betaproteobacteria</taxon>
        <taxon>Burkholderiales</taxon>
        <taxon>Burkholderiaceae</taxon>
        <taxon>Burkholderia</taxon>
        <taxon>Burkholderia cepacia complex</taxon>
    </lineage>
</organism>
<sequence length="395" mass="42398">MDVEQFDNSRSASESATRQEVTASGQPDAHDDVAAPFINLRDTGRFLDVLASLRCSLAISRRPSGVALVGVDDGVPTLSACLLPRSMGMAVAGNRLAIATTHELMVFANVSTLAPLYPARPDHYDAMFVPRLSYYTGDLDLHDMAFDKQVVLAVNTRYSCICVIDGYFNFTPIWQPPFVTAMAPDDRCHLNGMAFSDGKVRYATALGHSDTPFGWRKNMAGGGIVMEVPSGRIVASGLSMPHSPRMIGGRLHVLEGGRGHVLQIDPQSGATRVLAKLPGFTHGLAEYGGVLFVGLSKLRDKRGPQGLPIETGQEPLVAGVAALAAGSGEVLGILQFFNGVDEVFDVQVLPNVRRGEILGPREWSDTPSIATMHGGFWQTRPREADEPAAAGWCAR</sequence>
<evidence type="ECO:0000313" key="4">
    <source>
        <dbReference type="Proteomes" id="UP000061512"/>
    </source>
</evidence>
<name>A0A132F8X7_9BURK</name>